<dbReference type="EMBL" id="BAAAGS010000023">
    <property type="protein sequence ID" value="GAA0534429.1"/>
    <property type="molecule type" value="Genomic_DNA"/>
</dbReference>
<protein>
    <recommendedName>
        <fullName evidence="3">Transposase</fullName>
    </recommendedName>
</protein>
<gene>
    <name evidence="1" type="ORF">GCM10009533_36950</name>
</gene>
<proteinExistence type="predicted"/>
<organism evidence="1 2">
    <name type="scientific">Saccharopolyspora erythraea</name>
    <name type="common">Streptomyces erythraeus</name>
    <dbReference type="NCBI Taxonomy" id="1836"/>
    <lineage>
        <taxon>Bacteria</taxon>
        <taxon>Bacillati</taxon>
        <taxon>Actinomycetota</taxon>
        <taxon>Actinomycetes</taxon>
        <taxon>Pseudonocardiales</taxon>
        <taxon>Pseudonocardiaceae</taxon>
        <taxon>Saccharopolyspora</taxon>
    </lineage>
</organism>
<comment type="caution">
    <text evidence="1">The sequence shown here is derived from an EMBL/GenBank/DDBJ whole genome shotgun (WGS) entry which is preliminary data.</text>
</comment>
<evidence type="ECO:0000313" key="2">
    <source>
        <dbReference type="Proteomes" id="UP001500729"/>
    </source>
</evidence>
<evidence type="ECO:0008006" key="3">
    <source>
        <dbReference type="Google" id="ProtNLM"/>
    </source>
</evidence>
<evidence type="ECO:0000313" key="1">
    <source>
        <dbReference type="EMBL" id="GAA0534429.1"/>
    </source>
</evidence>
<dbReference type="Proteomes" id="UP001500729">
    <property type="component" value="Unassembled WGS sequence"/>
</dbReference>
<sequence length="85" mass="8941">MPTAVTCGVLGISRQAYCQWCADPVSQRDWDDAHLLNAALDIHAHGVVLEAMPGFHPLRGLPVGGRAELLRSLVAVRPPGTGGSS</sequence>
<name>A0ABN1D547_SACER</name>
<keyword evidence="2" id="KW-1185">Reference proteome</keyword>
<reference evidence="1 2" key="1">
    <citation type="journal article" date="2019" name="Int. J. Syst. Evol. Microbiol.">
        <title>The Global Catalogue of Microorganisms (GCM) 10K type strain sequencing project: providing services to taxonomists for standard genome sequencing and annotation.</title>
        <authorList>
            <consortium name="The Broad Institute Genomics Platform"/>
            <consortium name="The Broad Institute Genome Sequencing Center for Infectious Disease"/>
            <person name="Wu L."/>
            <person name="Ma J."/>
        </authorList>
    </citation>
    <scope>NUCLEOTIDE SEQUENCE [LARGE SCALE GENOMIC DNA]</scope>
    <source>
        <strain evidence="1 2">JCM 10303</strain>
    </source>
</reference>
<accession>A0ABN1D547</accession>